<comment type="caution">
    <text evidence="5">The sequence shown here is derived from an EMBL/GenBank/DDBJ whole genome shotgun (WGS) entry which is preliminary data.</text>
</comment>
<dbReference type="AlphaFoldDB" id="T1C1V4"/>
<keyword evidence="2" id="KW-0479">Metal-binding</keyword>
<organism evidence="5">
    <name type="scientific">mine drainage metagenome</name>
    <dbReference type="NCBI Taxonomy" id="410659"/>
    <lineage>
        <taxon>unclassified sequences</taxon>
        <taxon>metagenomes</taxon>
        <taxon>ecological metagenomes</taxon>
    </lineage>
</organism>
<comment type="cofactor">
    <cofactor evidence="1">
        <name>[4Fe-4S] cluster</name>
        <dbReference type="ChEBI" id="CHEBI:49883"/>
    </cofactor>
</comment>
<accession>T1C1V4</accession>
<proteinExistence type="predicted"/>
<dbReference type="InterPro" id="IPR010722">
    <property type="entry name" value="BATS_dom"/>
</dbReference>
<dbReference type="EMBL" id="AUZX01003083">
    <property type="protein sequence ID" value="EQD74868.1"/>
    <property type="molecule type" value="Genomic_DNA"/>
</dbReference>
<keyword evidence="2" id="KW-0004">4Fe-4S</keyword>
<evidence type="ECO:0000256" key="3">
    <source>
        <dbReference type="SAM" id="MobiDB-lite"/>
    </source>
</evidence>
<reference evidence="5" key="2">
    <citation type="journal article" date="2014" name="ISME J.">
        <title>Microbial stratification in low pH oxic and suboxic macroscopic growths along an acid mine drainage.</title>
        <authorList>
            <person name="Mendez-Garcia C."/>
            <person name="Mesa V."/>
            <person name="Sprenger R.R."/>
            <person name="Richter M."/>
            <person name="Diez M.S."/>
            <person name="Solano J."/>
            <person name="Bargiela R."/>
            <person name="Golyshina O.V."/>
            <person name="Manteca A."/>
            <person name="Ramos J.L."/>
            <person name="Gallego J.R."/>
            <person name="Llorente I."/>
            <person name="Martins Dos Santos V.A."/>
            <person name="Jensen O.N."/>
            <person name="Pelaez A.I."/>
            <person name="Sanchez J."/>
            <person name="Ferrer M."/>
        </authorList>
    </citation>
    <scope>NUCLEOTIDE SEQUENCE</scope>
</reference>
<protein>
    <recommendedName>
        <fullName evidence="4">Biotin and thiamin synthesis-associated domain-containing protein</fullName>
    </recommendedName>
</protein>
<sequence>QALGGRHPEIFSHGADGVMIGNYLTRMGRPPLEDIQMIKDMGHTLSNDPLTGKMPVENPANESTRE</sequence>
<dbReference type="GO" id="GO:0051539">
    <property type="term" value="F:4 iron, 4 sulfur cluster binding"/>
    <property type="evidence" value="ECO:0007669"/>
    <property type="project" value="UniProtKB-KW"/>
</dbReference>
<feature type="region of interest" description="Disordered" evidence="3">
    <location>
        <begin position="43"/>
        <end position="66"/>
    </location>
</feature>
<evidence type="ECO:0000259" key="4">
    <source>
        <dbReference type="Pfam" id="PF06968"/>
    </source>
</evidence>
<name>T1C1V4_9ZZZZ</name>
<reference evidence="5" key="1">
    <citation type="submission" date="2013-08" db="EMBL/GenBank/DDBJ databases">
        <authorList>
            <person name="Mendez C."/>
            <person name="Richter M."/>
            <person name="Ferrer M."/>
            <person name="Sanchez J."/>
        </authorList>
    </citation>
    <scope>NUCLEOTIDE SEQUENCE</scope>
</reference>
<evidence type="ECO:0000313" key="5">
    <source>
        <dbReference type="EMBL" id="EQD74868.1"/>
    </source>
</evidence>
<keyword evidence="2" id="KW-0408">Iron</keyword>
<evidence type="ECO:0000256" key="2">
    <source>
        <dbReference type="ARBA" id="ARBA00022485"/>
    </source>
</evidence>
<feature type="non-terminal residue" evidence="5">
    <location>
        <position position="66"/>
    </location>
</feature>
<dbReference type="Pfam" id="PF06968">
    <property type="entry name" value="BATS"/>
    <property type="match status" value="1"/>
</dbReference>
<feature type="non-terminal residue" evidence="5">
    <location>
        <position position="1"/>
    </location>
</feature>
<feature type="domain" description="Biotin and thiamin synthesis-associated" evidence="4">
    <location>
        <begin position="7"/>
        <end position="43"/>
    </location>
</feature>
<evidence type="ECO:0000256" key="1">
    <source>
        <dbReference type="ARBA" id="ARBA00001966"/>
    </source>
</evidence>
<keyword evidence="2" id="KW-0411">Iron-sulfur</keyword>
<gene>
    <name evidence="5" type="ORF">B1A_04260</name>
</gene>